<dbReference type="STRING" id="139825.A0A401GH38"/>
<dbReference type="PANTHER" id="PTHR10340">
    <property type="entry name" value="SPHINGOMYELIN PHOSPHODIESTERASE"/>
    <property type="match status" value="1"/>
</dbReference>
<gene>
    <name evidence="3" type="ORF">SCP_0312350</name>
</gene>
<name>A0A401GH38_9APHY</name>
<dbReference type="GO" id="GO:0005615">
    <property type="term" value="C:extracellular space"/>
    <property type="evidence" value="ECO:0007669"/>
    <property type="project" value="TreeGrafter"/>
</dbReference>
<keyword evidence="1" id="KW-0378">Hydrolase</keyword>
<dbReference type="GO" id="GO:0008081">
    <property type="term" value="F:phosphoric diester hydrolase activity"/>
    <property type="evidence" value="ECO:0007669"/>
    <property type="project" value="TreeGrafter"/>
</dbReference>
<keyword evidence="4" id="KW-1185">Reference proteome</keyword>
<accession>A0A401GH38</accession>
<dbReference type="Proteomes" id="UP000287166">
    <property type="component" value="Unassembled WGS sequence"/>
</dbReference>
<dbReference type="EMBL" id="BFAD01000003">
    <property type="protein sequence ID" value="GBE81506.1"/>
    <property type="molecule type" value="Genomic_DNA"/>
</dbReference>
<dbReference type="OrthoDB" id="282973at2759"/>
<dbReference type="RefSeq" id="XP_027612419.1">
    <property type="nucleotide sequence ID" value="XM_027756618.1"/>
</dbReference>
<reference evidence="3 4" key="1">
    <citation type="journal article" date="2018" name="Sci. Rep.">
        <title>Genome sequence of the cauliflower mushroom Sparassis crispa (Hanabiratake) and its association with beneficial usage.</title>
        <authorList>
            <person name="Kiyama R."/>
            <person name="Furutani Y."/>
            <person name="Kawaguchi K."/>
            <person name="Nakanishi T."/>
        </authorList>
    </citation>
    <scope>NUCLEOTIDE SEQUENCE [LARGE SCALE GENOMIC DNA]</scope>
</reference>
<evidence type="ECO:0000256" key="2">
    <source>
        <dbReference type="ARBA" id="ARBA00023180"/>
    </source>
</evidence>
<dbReference type="GeneID" id="38778423"/>
<sequence>MPPGRGDVMHDQSYYFDQVMQRYKNTITGQYYGHKYKDEFAVGYSNYNDLTVGNAVSVAMIGPALTPMSMLEPTVPG</sequence>
<proteinExistence type="predicted"/>
<dbReference type="AlphaFoldDB" id="A0A401GH38"/>
<evidence type="ECO:0000256" key="1">
    <source>
        <dbReference type="ARBA" id="ARBA00022801"/>
    </source>
</evidence>
<organism evidence="3 4">
    <name type="scientific">Sparassis crispa</name>
    <dbReference type="NCBI Taxonomy" id="139825"/>
    <lineage>
        <taxon>Eukaryota</taxon>
        <taxon>Fungi</taxon>
        <taxon>Dikarya</taxon>
        <taxon>Basidiomycota</taxon>
        <taxon>Agaricomycotina</taxon>
        <taxon>Agaricomycetes</taxon>
        <taxon>Polyporales</taxon>
        <taxon>Sparassidaceae</taxon>
        <taxon>Sparassis</taxon>
    </lineage>
</organism>
<dbReference type="InParanoid" id="A0A401GH38"/>
<protein>
    <submittedName>
        <fullName evidence="3">Uncharacterized protein</fullName>
    </submittedName>
</protein>
<comment type="caution">
    <text evidence="3">The sequence shown here is derived from an EMBL/GenBank/DDBJ whole genome shotgun (WGS) entry which is preliminary data.</text>
</comment>
<evidence type="ECO:0000313" key="4">
    <source>
        <dbReference type="Proteomes" id="UP000287166"/>
    </source>
</evidence>
<keyword evidence="2" id="KW-0325">Glycoprotein</keyword>
<evidence type="ECO:0000313" key="3">
    <source>
        <dbReference type="EMBL" id="GBE81506.1"/>
    </source>
</evidence>
<dbReference type="PANTHER" id="PTHR10340:SF34">
    <property type="entry name" value="SPHINGOMYELIN PHOSPHODIESTERASE"/>
    <property type="match status" value="1"/>
</dbReference>